<name>A0A645BI25_9ZZZZ</name>
<comment type="caution">
    <text evidence="1">The sequence shown here is derived from an EMBL/GenBank/DDBJ whole genome shotgun (WGS) entry which is preliminary data.</text>
</comment>
<gene>
    <name evidence="1" type="ORF">SDC9_109731</name>
</gene>
<dbReference type="EMBL" id="VSSQ01019080">
    <property type="protein sequence ID" value="MPM62853.1"/>
    <property type="molecule type" value="Genomic_DNA"/>
</dbReference>
<proteinExistence type="predicted"/>
<protein>
    <submittedName>
        <fullName evidence="1">Uncharacterized protein</fullName>
    </submittedName>
</protein>
<organism evidence="1">
    <name type="scientific">bioreactor metagenome</name>
    <dbReference type="NCBI Taxonomy" id="1076179"/>
    <lineage>
        <taxon>unclassified sequences</taxon>
        <taxon>metagenomes</taxon>
        <taxon>ecological metagenomes</taxon>
    </lineage>
</organism>
<evidence type="ECO:0000313" key="1">
    <source>
        <dbReference type="EMBL" id="MPM62853.1"/>
    </source>
</evidence>
<reference evidence="1" key="1">
    <citation type="submission" date="2019-08" db="EMBL/GenBank/DDBJ databases">
        <authorList>
            <person name="Kucharzyk K."/>
            <person name="Murdoch R.W."/>
            <person name="Higgins S."/>
            <person name="Loffler F."/>
        </authorList>
    </citation>
    <scope>NUCLEOTIDE SEQUENCE</scope>
</reference>
<accession>A0A645BI25</accession>
<sequence>MKSSFQQIREGLIQILESTSEKNPNFDFDYEDITNRKTIYKMYISGSQKYAIKIWLGNGFGARSETINLAYGNHISDSDNSMNEIIGCEVDKDKTLKLKMTLNMSGDKEAGTPSEVLREIWKNVVMWLK</sequence>
<dbReference type="AlphaFoldDB" id="A0A645BI25"/>